<reference evidence="2 3" key="1">
    <citation type="submission" date="2019-09" db="EMBL/GenBank/DDBJ databases">
        <title>Bird 10,000 Genomes (B10K) Project - Family phase.</title>
        <authorList>
            <person name="Zhang G."/>
        </authorList>
    </citation>
    <scope>NUCLEOTIDE SEQUENCE [LARGE SCALE GENOMIC DNA]</scope>
    <source>
        <strain evidence="2">B10K-CU-031-11</strain>
        <tissue evidence="2">Muscle</tissue>
    </source>
</reference>
<gene>
    <name evidence="2" type="primary">Muc3b</name>
    <name evidence="2" type="ORF">OCEOCE_R15722</name>
</gene>
<dbReference type="SUPFAM" id="SSF82671">
    <property type="entry name" value="SEA domain"/>
    <property type="match status" value="1"/>
</dbReference>
<accession>A0A7K8UNV9</accession>
<sequence length="207" mass="22995">DPCQNGGLWTGMDCICPLNVDGAYCQFGASTINITAELENSVMMLAHVTNRNFSEDMRDTSSTAYRSFVDEFSRTMDRIYHNVSSYRGTRVLTLTRGSVVVNYKVLLHPPAGNTSLDRRAQELLEATNTAPQPQNCSHLAARVAGTPWGVGWGRGSPDWCFSSPELCRKYTPAKFKQYYYPYRTHNSLLCITNCTLNVPGSINCNSG</sequence>
<evidence type="ECO:0000313" key="3">
    <source>
        <dbReference type="Proteomes" id="UP000569728"/>
    </source>
</evidence>
<comment type="caution">
    <text evidence="2">The sequence shown here is derived from an EMBL/GenBank/DDBJ whole genome shotgun (WGS) entry which is preliminary data.</text>
</comment>
<dbReference type="InterPro" id="IPR036364">
    <property type="entry name" value="SEA_dom_sf"/>
</dbReference>
<keyword evidence="3" id="KW-1185">Reference proteome</keyword>
<dbReference type="PROSITE" id="PS00022">
    <property type="entry name" value="EGF_1"/>
    <property type="match status" value="1"/>
</dbReference>
<dbReference type="Gene3D" id="3.30.70.960">
    <property type="entry name" value="SEA domain"/>
    <property type="match status" value="1"/>
</dbReference>
<dbReference type="Pfam" id="PF01390">
    <property type="entry name" value="SEA"/>
    <property type="match status" value="1"/>
</dbReference>
<name>A0A7K8UNV9_OCEOC</name>
<feature type="domain" description="SEA" evidence="1">
    <location>
        <begin position="38"/>
        <end position="150"/>
    </location>
</feature>
<dbReference type="GO" id="GO:0071944">
    <property type="term" value="C:cell periphery"/>
    <property type="evidence" value="ECO:0007669"/>
    <property type="project" value="UniProtKB-ARBA"/>
</dbReference>
<dbReference type="EMBL" id="VWZA01005369">
    <property type="protein sequence ID" value="NXF56117.1"/>
    <property type="molecule type" value="Genomic_DNA"/>
</dbReference>
<organism evidence="2 3">
    <name type="scientific">Oceanites oceanicus</name>
    <name type="common">Wilson's storm petrel</name>
    <name type="synonym">Procellaria oceanica</name>
    <dbReference type="NCBI Taxonomy" id="79653"/>
    <lineage>
        <taxon>Eukaryota</taxon>
        <taxon>Metazoa</taxon>
        <taxon>Chordata</taxon>
        <taxon>Craniata</taxon>
        <taxon>Vertebrata</taxon>
        <taxon>Euteleostomi</taxon>
        <taxon>Archelosauria</taxon>
        <taxon>Archosauria</taxon>
        <taxon>Dinosauria</taxon>
        <taxon>Saurischia</taxon>
        <taxon>Theropoda</taxon>
        <taxon>Coelurosauria</taxon>
        <taxon>Aves</taxon>
        <taxon>Neognathae</taxon>
        <taxon>Neoaves</taxon>
        <taxon>Aequornithes</taxon>
        <taxon>Procellariiformes</taxon>
        <taxon>Hydrobatidae</taxon>
        <taxon>Oceanites</taxon>
    </lineage>
</organism>
<dbReference type="PANTHER" id="PTHR37999">
    <property type="entry name" value="MUCIN-17"/>
    <property type="match status" value="1"/>
</dbReference>
<dbReference type="PROSITE" id="PS50024">
    <property type="entry name" value="SEA"/>
    <property type="match status" value="1"/>
</dbReference>
<dbReference type="PANTHER" id="PTHR37999:SF2">
    <property type="entry name" value="MUCIN-17"/>
    <property type="match status" value="1"/>
</dbReference>
<dbReference type="InterPro" id="IPR000742">
    <property type="entry name" value="EGF"/>
</dbReference>
<evidence type="ECO:0000259" key="1">
    <source>
        <dbReference type="PROSITE" id="PS50024"/>
    </source>
</evidence>
<dbReference type="Proteomes" id="UP000569728">
    <property type="component" value="Unassembled WGS sequence"/>
</dbReference>
<feature type="non-terminal residue" evidence="2">
    <location>
        <position position="207"/>
    </location>
</feature>
<dbReference type="AlphaFoldDB" id="A0A7K8UNV9"/>
<feature type="non-terminal residue" evidence="2">
    <location>
        <position position="1"/>
    </location>
</feature>
<dbReference type="InterPro" id="IPR053311">
    <property type="entry name" value="Mucosal_Integrity_Assoc"/>
</dbReference>
<proteinExistence type="predicted"/>
<protein>
    <submittedName>
        <fullName evidence="2">MUC3B protein</fullName>
    </submittedName>
</protein>
<evidence type="ECO:0000313" key="2">
    <source>
        <dbReference type="EMBL" id="NXF56117.1"/>
    </source>
</evidence>
<dbReference type="OrthoDB" id="7493297at2759"/>
<dbReference type="InterPro" id="IPR000082">
    <property type="entry name" value="SEA_dom"/>
</dbReference>